<name>A0A369P1K5_9ACTN</name>
<feature type="transmembrane region" description="Helical" evidence="1">
    <location>
        <begin position="148"/>
        <end position="169"/>
    </location>
</feature>
<dbReference type="InterPro" id="IPR018580">
    <property type="entry name" value="Uncharacterised_YfhO"/>
</dbReference>
<comment type="caution">
    <text evidence="2">The sequence shown here is derived from an EMBL/GenBank/DDBJ whole genome shotgun (WGS) entry which is preliminary data.</text>
</comment>
<feature type="transmembrane region" description="Helical" evidence="1">
    <location>
        <begin position="546"/>
        <end position="570"/>
    </location>
</feature>
<feature type="transmembrane region" description="Helical" evidence="1">
    <location>
        <begin position="467"/>
        <end position="487"/>
    </location>
</feature>
<feature type="transmembrane region" description="Helical" evidence="1">
    <location>
        <begin position="591"/>
        <end position="611"/>
    </location>
</feature>
<feature type="transmembrane region" description="Helical" evidence="1">
    <location>
        <begin position="499"/>
        <end position="516"/>
    </location>
</feature>
<keyword evidence="1" id="KW-1133">Transmembrane helix</keyword>
<dbReference type="Pfam" id="PF09586">
    <property type="entry name" value="YfhO"/>
    <property type="match status" value="1"/>
</dbReference>
<feature type="transmembrane region" description="Helical" evidence="1">
    <location>
        <begin position="327"/>
        <end position="360"/>
    </location>
</feature>
<dbReference type="EMBL" id="PPUT01000013">
    <property type="protein sequence ID" value="RDC44665.1"/>
    <property type="molecule type" value="Genomic_DNA"/>
</dbReference>
<evidence type="ECO:0008006" key="4">
    <source>
        <dbReference type="Google" id="ProtNLM"/>
    </source>
</evidence>
<feature type="transmembrane region" description="Helical" evidence="1">
    <location>
        <begin position="372"/>
        <end position="395"/>
    </location>
</feature>
<organism evidence="2 3">
    <name type="scientific">Adlercreutzia equolifaciens subsp. celatus</name>
    <dbReference type="NCBI Taxonomy" id="394340"/>
    <lineage>
        <taxon>Bacteria</taxon>
        <taxon>Bacillati</taxon>
        <taxon>Actinomycetota</taxon>
        <taxon>Coriobacteriia</taxon>
        <taxon>Eggerthellales</taxon>
        <taxon>Eggerthellaceae</taxon>
        <taxon>Adlercreutzia</taxon>
    </lineage>
</organism>
<dbReference type="AlphaFoldDB" id="A0A369P1K5"/>
<sequence>MQQPLAPLQLCSTVAETSAPCPIPPSPARILRSKMKLSTFSCPCNIRFSLFSIVALYRPNKSKQRQTNQSSTTSNRRDSVPQITLLPAFDTLPKANLKAPRTSHAKADPGGTTNMLKHHAKNSAGLHAERTSTLLSMPLGQTHGKSKYFAVLALVCFIAFASISLIFLMRGRSLIWELDGKNLYYTFFVYEGELLRAIASSFFTGGSFDFSTYTFNAGFGDDAYLLLAGHITDPLNLLSAFCPPDKAEYLYEFLIFVRFYMAAVAFSLFCFSRGKSKAASLCASLAYVLCGYVVMLAAFRHAFFINFAILLPLIFMGADRLFANKSPWLFIGAFAVSFIYSVYTSYMACIFLLVYCLIVYFVFPRRRSVGDFALLVAKFAGCLVLGFLLSAALSLPSITSLLSMERIGMERAIPFFQTLGFYEQLAANITGGSASYYCTIIGAVPTVSIFAVLAAGKLVNKPERLSLLIGVALCLAGICIAYVGSVMNGFGYSTDRWQIIWGFCGAYAVALALPALRHFALRNWVRLDIGLALLLALLLLTPTKKLQFWVVFAIIAVILAGTVTVTFLRGRQQHANNTKRPSRGCRPFRHALPIAVTFLLIGSSTASYDILLSRHGYGTLSTFMRSGTLYDYTHAMPLEDHLDEIDTNYRIDRSDISTGRNVSFGLGYKGMDYYSSMYNQNLDNFRRDMGIADNATNFIYNGVQGRLALDAILGARYYIASQNTLDTVPYGYRKLEDLGESVNGNTYYLYESSTALPLAFVYDSAIPFSTYEALTPPEKQEAITRACVLEESEAEADALPFSLQTTVEEATVSTGEGATLRDGHIIVTKKDATITVAAAGEANCENYLCFSGLAFHPMSQSTAQELALDKNSSLSYKDLPESSSFKPAGSSRISVESGDTYRSFNLLSPYDGQYGGKSEWAVNLGYSEKPLSEITIAFGEVGDYDCSSIYFARQPVAPILENLSALQKANTATIEFLPTGVDIDVETSQTNKDNERFVFVSLPYSDGWSATLDGQPVEIEKANVGFMAIPVDDNAHTITMRYSTPGLRTGACISLITICAFIVFFAGRSLRRRKRR</sequence>
<evidence type="ECO:0000256" key="1">
    <source>
        <dbReference type="SAM" id="Phobius"/>
    </source>
</evidence>
<feature type="transmembrane region" description="Helical" evidence="1">
    <location>
        <begin position="253"/>
        <end position="272"/>
    </location>
</feature>
<accession>A0A369P1K5</accession>
<feature type="transmembrane region" description="Helical" evidence="1">
    <location>
        <begin position="1047"/>
        <end position="1067"/>
    </location>
</feature>
<evidence type="ECO:0000313" key="2">
    <source>
        <dbReference type="EMBL" id="RDC44665.1"/>
    </source>
</evidence>
<keyword evidence="1" id="KW-0472">Membrane</keyword>
<dbReference type="Proteomes" id="UP000253805">
    <property type="component" value="Unassembled WGS sequence"/>
</dbReference>
<feature type="transmembrane region" description="Helical" evidence="1">
    <location>
        <begin position="434"/>
        <end position="455"/>
    </location>
</feature>
<keyword evidence="1" id="KW-0812">Transmembrane</keyword>
<proteinExistence type="predicted"/>
<evidence type="ECO:0000313" key="3">
    <source>
        <dbReference type="Proteomes" id="UP000253805"/>
    </source>
</evidence>
<feature type="transmembrane region" description="Helical" evidence="1">
    <location>
        <begin position="284"/>
        <end position="315"/>
    </location>
</feature>
<feature type="transmembrane region" description="Helical" evidence="1">
    <location>
        <begin position="523"/>
        <end position="540"/>
    </location>
</feature>
<reference evidence="2 3" key="1">
    <citation type="journal article" date="2018" name="Elife">
        <title>Discovery and characterization of a prevalent human gut bacterial enzyme sufficient for the inactivation of a family of plant toxins.</title>
        <authorList>
            <person name="Koppel N."/>
            <person name="Bisanz J.E."/>
            <person name="Pandelia M.E."/>
            <person name="Turnbaugh P.J."/>
            <person name="Balskus E.P."/>
        </authorList>
    </citation>
    <scope>NUCLEOTIDE SEQUENCE [LARGE SCALE GENOMIC DNA]</scope>
    <source>
        <strain evidence="2 3">OB21 GAM 11</strain>
    </source>
</reference>
<protein>
    <recommendedName>
        <fullName evidence="4">YfhO family protein</fullName>
    </recommendedName>
</protein>
<dbReference type="PANTHER" id="PTHR38454:SF1">
    <property type="entry name" value="INTEGRAL MEMBRANE PROTEIN"/>
    <property type="match status" value="1"/>
</dbReference>
<gene>
    <name evidence="2" type="ORF">C1850_06175</name>
</gene>
<dbReference type="PANTHER" id="PTHR38454">
    <property type="entry name" value="INTEGRAL MEMBRANE PROTEIN-RELATED"/>
    <property type="match status" value="1"/>
</dbReference>